<evidence type="ECO:0000256" key="1">
    <source>
        <dbReference type="ARBA" id="ARBA00001946"/>
    </source>
</evidence>
<dbReference type="PANTHER" id="PTHR43046">
    <property type="entry name" value="GDP-MANNOSE MANNOSYL HYDROLASE"/>
    <property type="match status" value="1"/>
</dbReference>
<feature type="domain" description="Nudix hydrolase" evidence="4">
    <location>
        <begin position="26"/>
        <end position="158"/>
    </location>
</feature>
<evidence type="ECO:0000313" key="5">
    <source>
        <dbReference type="EMBL" id="GAA0647123.1"/>
    </source>
</evidence>
<dbReference type="InterPro" id="IPR015797">
    <property type="entry name" value="NUDIX_hydrolase-like_dom_sf"/>
</dbReference>
<evidence type="ECO:0000256" key="3">
    <source>
        <dbReference type="ARBA" id="ARBA00022842"/>
    </source>
</evidence>
<dbReference type="Proteomes" id="UP001500194">
    <property type="component" value="Unassembled WGS sequence"/>
</dbReference>
<dbReference type="EMBL" id="BAAADU010000002">
    <property type="protein sequence ID" value="GAA0647123.1"/>
    <property type="molecule type" value="Genomic_DNA"/>
</dbReference>
<keyword evidence="2" id="KW-0378">Hydrolase</keyword>
<dbReference type="SUPFAM" id="SSF55811">
    <property type="entry name" value="Nudix"/>
    <property type="match status" value="1"/>
</dbReference>
<accession>A0AAV3SZ09</accession>
<dbReference type="InterPro" id="IPR020476">
    <property type="entry name" value="Nudix_hydrolase"/>
</dbReference>
<gene>
    <name evidence="5" type="ORF">GCM10009019_06870</name>
</gene>
<dbReference type="Gene3D" id="3.90.79.10">
    <property type="entry name" value="Nucleoside Triphosphate Pyrophosphohydrolase"/>
    <property type="match status" value="1"/>
</dbReference>
<comment type="cofactor">
    <cofactor evidence="1">
        <name>Mg(2+)</name>
        <dbReference type="ChEBI" id="CHEBI:18420"/>
    </cofactor>
</comment>
<evidence type="ECO:0000313" key="6">
    <source>
        <dbReference type="Proteomes" id="UP001500194"/>
    </source>
</evidence>
<dbReference type="RefSeq" id="WP_227261603.1">
    <property type="nucleotide sequence ID" value="NZ_BAAADU010000002.1"/>
</dbReference>
<dbReference type="PROSITE" id="PS51462">
    <property type="entry name" value="NUDIX"/>
    <property type="match status" value="1"/>
</dbReference>
<proteinExistence type="predicted"/>
<dbReference type="PRINTS" id="PR00502">
    <property type="entry name" value="NUDIXFAMILY"/>
</dbReference>
<dbReference type="PANTHER" id="PTHR43046:SF12">
    <property type="entry name" value="GDP-MANNOSE MANNOSYL HYDROLASE"/>
    <property type="match status" value="1"/>
</dbReference>
<dbReference type="GO" id="GO:0016787">
    <property type="term" value="F:hydrolase activity"/>
    <property type="evidence" value="ECO:0007669"/>
    <property type="project" value="UniProtKB-KW"/>
</dbReference>
<keyword evidence="6" id="KW-1185">Reference proteome</keyword>
<comment type="caution">
    <text evidence="5">The sequence shown here is derived from an EMBL/GenBank/DDBJ whole genome shotgun (WGS) entry which is preliminary data.</text>
</comment>
<name>A0AAV3SZ09_9EURY</name>
<evidence type="ECO:0000256" key="2">
    <source>
        <dbReference type="ARBA" id="ARBA00022801"/>
    </source>
</evidence>
<dbReference type="GeneID" id="68572192"/>
<dbReference type="InterPro" id="IPR000086">
    <property type="entry name" value="NUDIX_hydrolase_dom"/>
</dbReference>
<protein>
    <recommendedName>
        <fullName evidence="4">Nudix hydrolase domain-containing protein</fullName>
    </recommendedName>
</protein>
<evidence type="ECO:0000259" key="4">
    <source>
        <dbReference type="PROSITE" id="PS51462"/>
    </source>
</evidence>
<dbReference type="AlphaFoldDB" id="A0AAV3SZ09"/>
<organism evidence="5 6">
    <name type="scientific">Salarchaeum japonicum</name>
    <dbReference type="NCBI Taxonomy" id="555573"/>
    <lineage>
        <taxon>Archaea</taxon>
        <taxon>Methanobacteriati</taxon>
        <taxon>Methanobacteriota</taxon>
        <taxon>Stenosarchaea group</taxon>
        <taxon>Halobacteria</taxon>
        <taxon>Halobacteriales</taxon>
        <taxon>Halobacteriaceae</taxon>
    </lineage>
</organism>
<dbReference type="InterPro" id="IPR020084">
    <property type="entry name" value="NUDIX_hydrolase_CS"/>
</dbReference>
<dbReference type="Pfam" id="PF00293">
    <property type="entry name" value="NUDIX"/>
    <property type="match status" value="1"/>
</dbReference>
<sequence>MDAPREPQELVLPESRLDRFREWATEGTATTAAARVRDPEGRVAFVRNRWSDGWVLPGGAVEPGESSAAAARREVREETGLDPVLGDALVVLDQTYVSAATGETAFTAEYVVYDAHARGGIPNGDALGVDAGEIRAARWFDRVPDAFADDALRPYIEA</sequence>
<reference evidence="5 6" key="1">
    <citation type="journal article" date="2019" name="Int. J. Syst. Evol. Microbiol.">
        <title>The Global Catalogue of Microorganisms (GCM) 10K type strain sequencing project: providing services to taxonomists for standard genome sequencing and annotation.</title>
        <authorList>
            <consortium name="The Broad Institute Genomics Platform"/>
            <consortium name="The Broad Institute Genome Sequencing Center for Infectious Disease"/>
            <person name="Wu L."/>
            <person name="Ma J."/>
        </authorList>
    </citation>
    <scope>NUCLEOTIDE SEQUENCE [LARGE SCALE GENOMIC DNA]</scope>
    <source>
        <strain evidence="5 6">JCM 16327</strain>
    </source>
</reference>
<keyword evidence="3" id="KW-0460">Magnesium</keyword>
<dbReference type="PROSITE" id="PS00893">
    <property type="entry name" value="NUDIX_BOX"/>
    <property type="match status" value="1"/>
</dbReference>